<feature type="region of interest" description="Disordered" evidence="1">
    <location>
        <begin position="1"/>
        <end position="53"/>
    </location>
</feature>
<dbReference type="InterPro" id="IPR016405">
    <property type="entry name" value="Coat_Ilarvirus_prd"/>
</dbReference>
<dbReference type="Pfam" id="PF01787">
    <property type="entry name" value="Ilar_coat"/>
    <property type="match status" value="1"/>
</dbReference>
<keyword evidence="2" id="KW-0946">Virion</keyword>
<dbReference type="PIRSF" id="PIRSF004078">
    <property type="entry name" value="Coat_Ilarvirus_prd"/>
    <property type="match status" value="1"/>
</dbReference>
<evidence type="ECO:0000313" key="3">
    <source>
        <dbReference type="Proteomes" id="UP001184372"/>
    </source>
</evidence>
<organism evidence="2 3">
    <name type="scientific">Rosa ilarvirus-1</name>
    <dbReference type="NCBI Taxonomy" id="2708519"/>
    <lineage>
        <taxon>Viruses</taxon>
        <taxon>Riboviria</taxon>
        <taxon>Orthornavirae</taxon>
        <taxon>Kitrinoviricota</taxon>
        <taxon>Alsuviricetes</taxon>
        <taxon>Martellivirales</taxon>
        <taxon>Bromoviridae</taxon>
        <taxon>Ilarvirus</taxon>
    </lineage>
</organism>
<proteinExistence type="predicted"/>
<dbReference type="InterPro" id="IPR002681">
    <property type="entry name" value="Coat_Ilarvirus"/>
</dbReference>
<evidence type="ECO:0000313" key="2">
    <source>
        <dbReference type="EMBL" id="QPB74034.1"/>
    </source>
</evidence>
<dbReference type="GO" id="GO:0019028">
    <property type="term" value="C:viral capsid"/>
    <property type="evidence" value="ECO:0007669"/>
    <property type="project" value="UniProtKB-KW"/>
</dbReference>
<accession>A0AA92KM40</accession>
<keyword evidence="2" id="KW-0167">Capsid protein</keyword>
<feature type="compositionally biased region" description="Low complexity" evidence="1">
    <location>
        <begin position="22"/>
        <end position="32"/>
    </location>
</feature>
<keyword evidence="3" id="KW-1185">Reference proteome</keyword>
<evidence type="ECO:0000256" key="1">
    <source>
        <dbReference type="SAM" id="MobiDB-lite"/>
    </source>
</evidence>
<reference evidence="2 3" key="1">
    <citation type="journal article" date="2021" name="J. Virol.">
        <title>A novel high-throughput sequencing approach reveals the presence of a new virus infecting Rosa: rosa ilarvirus-1 (RIV-1).</title>
        <authorList>
            <person name="Vazquez-Iglesias I."/>
            <person name="McGreig S."/>
            <person name="Pufal H."/>
            <person name="Robinson R."/>
            <person name="Clover G.R.G."/>
            <person name="Fox A."/>
            <person name="Boonham N."/>
            <person name="Adams I.P."/>
        </authorList>
    </citation>
    <scope>NUCLEOTIDE SEQUENCE [LARGE SCALE GENOMIC DNA]</scope>
</reference>
<dbReference type="Proteomes" id="UP001184372">
    <property type="component" value="Genome"/>
</dbReference>
<dbReference type="GO" id="GO:0003723">
    <property type="term" value="F:RNA binding"/>
    <property type="evidence" value="ECO:0007669"/>
    <property type="project" value="InterPro"/>
</dbReference>
<protein>
    <submittedName>
        <fullName evidence="2">Coat protein</fullName>
    </submittedName>
</protein>
<dbReference type="EMBL" id="MT017863">
    <property type="protein sequence ID" value="QPB74034.1"/>
    <property type="molecule type" value="Genomic_RNA"/>
</dbReference>
<sequence length="220" mass="23989">MAQNSNAIEVNGKWYSPMNNAPSNRGGPLPNRGGRRKPTARSRAWANSQRSQPANMVVGSVPIDLPTWKSFPGEQWHEVSGFEFPSAWGSGDIAYASMKTELGKIKSLHDSTKVYSVMYGFICKADGYAGFMDDFDATNATGPNAPNRVRVKANKYCARQLVLPPGSTVSDLKATYSFVWQFDAAPAANTTNMVKVVKFYVSTVPLPGVKPPANFLICED</sequence>
<name>A0AA92KM40_9BROM</name>